<sequence>MLFYSSPRDEVFYGGPNLDTVVFSGRAADYDVIVRSNQEFEVRDFGNTVNDGIDTLFSIERLEFANGTLAFDLDGAAGQAYRIYQAAFDRTPDAGGLSYWIDTLDHGVSLIKVASDFIGSREFRDIYGSNLSNQEFVEELYYNVLGRAGEAGGVDYWTDELADGASRAWLLANFSESRENVQGVAPAIKDGIFFT</sequence>
<protein>
    <recommendedName>
        <fullName evidence="1">DUF4214 domain-containing protein</fullName>
    </recommendedName>
</protein>
<dbReference type="InterPro" id="IPR038255">
    <property type="entry name" value="PBS_linker_sf"/>
</dbReference>
<reference evidence="2 3" key="1">
    <citation type="submission" date="2018-05" db="EMBL/GenBank/DDBJ databases">
        <title>The draft genome of strain NS-104.</title>
        <authorList>
            <person name="Hang P."/>
            <person name="Jiang J."/>
        </authorList>
    </citation>
    <scope>NUCLEOTIDE SEQUENCE [LARGE SCALE GENOMIC DNA]</scope>
    <source>
        <strain evidence="2 3">NS-104</strain>
    </source>
</reference>
<organism evidence="2 3">
    <name type="scientific">Metarhizobium album</name>
    <dbReference type="NCBI Taxonomy" id="2182425"/>
    <lineage>
        <taxon>Bacteria</taxon>
        <taxon>Pseudomonadati</taxon>
        <taxon>Pseudomonadota</taxon>
        <taxon>Alphaproteobacteria</taxon>
        <taxon>Hyphomicrobiales</taxon>
        <taxon>Rhizobiaceae</taxon>
        <taxon>Metarhizobium</taxon>
    </lineage>
</organism>
<name>A0A2U2DIH9_9HYPH</name>
<proteinExistence type="predicted"/>
<dbReference type="OrthoDB" id="7970799at2"/>
<dbReference type="EMBL" id="QFBC01000018">
    <property type="protein sequence ID" value="PWE53110.1"/>
    <property type="molecule type" value="Genomic_DNA"/>
</dbReference>
<dbReference type="InterPro" id="IPR025282">
    <property type="entry name" value="DUF4214"/>
</dbReference>
<dbReference type="Pfam" id="PF13946">
    <property type="entry name" value="DUF4214"/>
    <property type="match status" value="1"/>
</dbReference>
<dbReference type="Proteomes" id="UP000245252">
    <property type="component" value="Unassembled WGS sequence"/>
</dbReference>
<evidence type="ECO:0000259" key="1">
    <source>
        <dbReference type="Pfam" id="PF13946"/>
    </source>
</evidence>
<feature type="domain" description="DUF4214" evidence="1">
    <location>
        <begin position="114"/>
        <end position="182"/>
    </location>
</feature>
<dbReference type="RefSeq" id="WP_109461444.1">
    <property type="nucleotide sequence ID" value="NZ_QFBC01000018.1"/>
</dbReference>
<keyword evidence="3" id="KW-1185">Reference proteome</keyword>
<dbReference type="AlphaFoldDB" id="A0A2U2DIH9"/>
<evidence type="ECO:0000313" key="3">
    <source>
        <dbReference type="Proteomes" id="UP000245252"/>
    </source>
</evidence>
<dbReference type="Gene3D" id="1.10.3130.20">
    <property type="entry name" value="Phycobilisome linker domain"/>
    <property type="match status" value="1"/>
</dbReference>
<accession>A0A2U2DIH9</accession>
<evidence type="ECO:0000313" key="2">
    <source>
        <dbReference type="EMBL" id="PWE53110.1"/>
    </source>
</evidence>
<comment type="caution">
    <text evidence="2">The sequence shown here is derived from an EMBL/GenBank/DDBJ whole genome shotgun (WGS) entry which is preliminary data.</text>
</comment>
<gene>
    <name evidence="2" type="ORF">DEM27_27445</name>
</gene>